<dbReference type="Pfam" id="PF13976">
    <property type="entry name" value="gag_pre-integrs"/>
    <property type="match status" value="1"/>
</dbReference>
<dbReference type="InterPro" id="IPR036397">
    <property type="entry name" value="RNaseH_sf"/>
</dbReference>
<keyword evidence="2" id="KW-0862">Zinc</keyword>
<dbReference type="InterPro" id="IPR043502">
    <property type="entry name" value="DNA/RNA_pol_sf"/>
</dbReference>
<dbReference type="SUPFAM" id="SSF56672">
    <property type="entry name" value="DNA/RNA polymerases"/>
    <property type="match status" value="1"/>
</dbReference>
<keyword evidence="1" id="KW-0645">Protease</keyword>
<feature type="compositionally biased region" description="Basic and acidic residues" evidence="3">
    <location>
        <begin position="176"/>
        <end position="190"/>
    </location>
</feature>
<organism evidence="5">
    <name type="scientific">Fagus sylvatica</name>
    <name type="common">Beechnut</name>
    <dbReference type="NCBI Taxonomy" id="28930"/>
    <lineage>
        <taxon>Eukaryota</taxon>
        <taxon>Viridiplantae</taxon>
        <taxon>Streptophyta</taxon>
        <taxon>Embryophyta</taxon>
        <taxon>Tracheophyta</taxon>
        <taxon>Spermatophyta</taxon>
        <taxon>Magnoliopsida</taxon>
        <taxon>eudicotyledons</taxon>
        <taxon>Gunneridae</taxon>
        <taxon>Pentapetalae</taxon>
        <taxon>rosids</taxon>
        <taxon>fabids</taxon>
        <taxon>Fagales</taxon>
        <taxon>Fagaceae</taxon>
        <taxon>Fagus</taxon>
    </lineage>
</organism>
<dbReference type="Pfam" id="PF07727">
    <property type="entry name" value="RVT_2"/>
    <property type="match status" value="2"/>
</dbReference>
<dbReference type="PANTHER" id="PTHR11439:SF491">
    <property type="entry name" value="INTEGRASE CATALYTIC DOMAIN-CONTAINING PROTEIN"/>
    <property type="match status" value="1"/>
</dbReference>
<protein>
    <recommendedName>
        <fullName evidence="4">CCHC-type domain-containing protein</fullName>
    </recommendedName>
</protein>
<keyword evidence="2" id="KW-0479">Metal-binding</keyword>
<dbReference type="GO" id="GO:0004190">
    <property type="term" value="F:aspartic-type endopeptidase activity"/>
    <property type="evidence" value="ECO:0007669"/>
    <property type="project" value="UniProtKB-KW"/>
</dbReference>
<feature type="compositionally biased region" description="Basic and acidic residues" evidence="3">
    <location>
        <begin position="573"/>
        <end position="590"/>
    </location>
</feature>
<dbReference type="EMBL" id="OIVN01001841">
    <property type="protein sequence ID" value="SPC98177.1"/>
    <property type="molecule type" value="Genomic_DNA"/>
</dbReference>
<feature type="region of interest" description="Disordered" evidence="3">
    <location>
        <begin position="567"/>
        <end position="597"/>
    </location>
</feature>
<dbReference type="PROSITE" id="PS50158">
    <property type="entry name" value="ZF_CCHC"/>
    <property type="match status" value="1"/>
</dbReference>
<proteinExistence type="predicted"/>
<sequence length="1005" mass="114403">MAINASIATVGLVKFDGTGNFGLWQRRVKDLLVQQGLVKALYGKTKKPEKMTDDEWEELDMKAVSTIRLLLADEVMYDVMEENSTAGIWLNLEKRYMSKSLTNKLHLKQKLYGLKMTEGADLRQHINTFKQIISDMLRIDIKFEDEDKAMMLLTSLPASYEHLAESSGEGLVVKGYQDRGRKKDKDDKSARGRSKSKSKTVKCFKCQKKGHIKRECLEWNKGNEESSTSVNVVADLESDGDMLSVSSSTDGLNNSWLLDSACSFHVTPHKNWFDTYRSINCGSVRMGNDATCTIIGMGTIKIKMSDDVVKTLEEVRHILDMRKNLISLGTLDTKGYSYKFENEIMKVSKGAMVVMTGQKISSNVYKLLGNTILGGVVAVVESEDDDTLLWHMRLGHMSERGMRELHKRNLLTGIKDGDFLKFYEEHGIKRHFTVRKTLQQNGVAKRLNRIITETARCLRLNAELPKIFWAEAVNMACYIINRSPRVALDEKVAEEVWTGQEVDYSFMRIFGCPAYVHISGEDRLKLDPKSKKCIFLGFKKRVKGYKLWDPIAQKVVISRDVVELDELESQSDEEPHSNDQEQDSTRSDRPKRNKRPPVRYDFEDLVSYAPLTSSGDPSTFQEAIESFKKDKWMEAMVEENESLSKNKTWELTELPKGKKPIGCKWVFKKKEAVSEKEGERFKARLVAKGYSQRHGIDYDEDLELEQLDVKTAFLHGNLEEEIFMVQPEGFKQPGTENLVCRLKKLKSLLHKEFEMKDLGAAKKILGMEIRRDREARKLWLSQKNYIRKVLEKFSMLDAKPVSTPLANHFRLSGSQCPKNEKEIENMSKVPYASAVGCLMYAMVCTRPDLAHAVRYVDADYAGEVDDRKSTTGYVFTLLGGPICWKSTLQSIVAMSTTEAEYMVVVEAAKEALWLKGLVKELGLNQGGVQMHCDSQSAIYLAKNQVYRVRTKHIDVRFHKIRELIVIGDIVLEKVYTSENAADMLTKPVTTAKFKHCLDLVNVSSL</sequence>
<dbReference type="GO" id="GO:0003676">
    <property type="term" value="F:nucleic acid binding"/>
    <property type="evidence" value="ECO:0007669"/>
    <property type="project" value="InterPro"/>
</dbReference>
<dbReference type="Pfam" id="PF22936">
    <property type="entry name" value="Pol_BBD"/>
    <property type="match status" value="1"/>
</dbReference>
<evidence type="ECO:0000313" key="5">
    <source>
        <dbReference type="EMBL" id="SPC98177.1"/>
    </source>
</evidence>
<dbReference type="InterPro" id="IPR054722">
    <property type="entry name" value="PolX-like_BBD"/>
</dbReference>
<name>A0A2N9G698_FAGSY</name>
<dbReference type="GO" id="GO:0008270">
    <property type="term" value="F:zinc ion binding"/>
    <property type="evidence" value="ECO:0007669"/>
    <property type="project" value="UniProtKB-KW"/>
</dbReference>
<dbReference type="AlphaFoldDB" id="A0A2N9G698"/>
<dbReference type="Gene3D" id="3.30.420.10">
    <property type="entry name" value="Ribonuclease H-like superfamily/Ribonuclease H"/>
    <property type="match status" value="1"/>
</dbReference>
<dbReference type="CDD" id="cd09272">
    <property type="entry name" value="RNase_HI_RT_Ty1"/>
    <property type="match status" value="1"/>
</dbReference>
<keyword evidence="1" id="KW-0378">Hydrolase</keyword>
<dbReference type="InterPro" id="IPR036875">
    <property type="entry name" value="Znf_CCHC_sf"/>
</dbReference>
<dbReference type="InterPro" id="IPR012337">
    <property type="entry name" value="RNaseH-like_sf"/>
</dbReference>
<feature type="region of interest" description="Disordered" evidence="3">
    <location>
        <begin position="174"/>
        <end position="196"/>
    </location>
</feature>
<evidence type="ECO:0000259" key="4">
    <source>
        <dbReference type="PROSITE" id="PS50158"/>
    </source>
</evidence>
<dbReference type="Pfam" id="PF14223">
    <property type="entry name" value="Retrotran_gag_2"/>
    <property type="match status" value="1"/>
</dbReference>
<dbReference type="Gene3D" id="4.10.60.10">
    <property type="entry name" value="Zinc finger, CCHC-type"/>
    <property type="match status" value="1"/>
</dbReference>
<gene>
    <name evidence="5" type="ORF">FSB_LOCUS26059</name>
</gene>
<dbReference type="InterPro" id="IPR025724">
    <property type="entry name" value="GAG-pre-integrase_dom"/>
</dbReference>
<dbReference type="Pfam" id="PF00098">
    <property type="entry name" value="zf-CCHC"/>
    <property type="match status" value="1"/>
</dbReference>
<dbReference type="SUPFAM" id="SSF57756">
    <property type="entry name" value="Retrovirus zinc finger-like domains"/>
    <property type="match status" value="1"/>
</dbReference>
<evidence type="ECO:0000256" key="2">
    <source>
        <dbReference type="PROSITE-ProRule" id="PRU00047"/>
    </source>
</evidence>
<dbReference type="Pfam" id="PF25597">
    <property type="entry name" value="SH3_retrovirus"/>
    <property type="match status" value="1"/>
</dbReference>
<evidence type="ECO:0000256" key="1">
    <source>
        <dbReference type="ARBA" id="ARBA00022750"/>
    </source>
</evidence>
<keyword evidence="1" id="KW-0064">Aspartyl protease</keyword>
<dbReference type="SMART" id="SM00343">
    <property type="entry name" value="ZnF_C2HC"/>
    <property type="match status" value="1"/>
</dbReference>
<dbReference type="InterPro" id="IPR013103">
    <property type="entry name" value="RVT_2"/>
</dbReference>
<evidence type="ECO:0000256" key="3">
    <source>
        <dbReference type="SAM" id="MobiDB-lite"/>
    </source>
</evidence>
<keyword evidence="2" id="KW-0863">Zinc-finger</keyword>
<dbReference type="SUPFAM" id="SSF53098">
    <property type="entry name" value="Ribonuclease H-like"/>
    <property type="match status" value="1"/>
</dbReference>
<dbReference type="InterPro" id="IPR057670">
    <property type="entry name" value="SH3_retrovirus"/>
</dbReference>
<reference evidence="5" key="1">
    <citation type="submission" date="2018-02" db="EMBL/GenBank/DDBJ databases">
        <authorList>
            <person name="Cohen D.B."/>
            <person name="Kent A.D."/>
        </authorList>
    </citation>
    <scope>NUCLEOTIDE SEQUENCE</scope>
</reference>
<feature type="domain" description="CCHC-type" evidence="4">
    <location>
        <begin position="202"/>
        <end position="216"/>
    </location>
</feature>
<dbReference type="PANTHER" id="PTHR11439">
    <property type="entry name" value="GAG-POL-RELATED RETROTRANSPOSON"/>
    <property type="match status" value="1"/>
</dbReference>
<accession>A0A2N9G698</accession>
<dbReference type="InterPro" id="IPR001878">
    <property type="entry name" value="Znf_CCHC"/>
</dbReference>